<comment type="caution">
    <text evidence="3">The sequence shown here is derived from an EMBL/GenBank/DDBJ whole genome shotgun (WGS) entry which is preliminary data.</text>
</comment>
<feature type="region of interest" description="Disordered" evidence="1">
    <location>
        <begin position="1"/>
        <end position="22"/>
    </location>
</feature>
<dbReference type="EMBL" id="JANTQA010000047">
    <property type="protein sequence ID" value="KAJ3432930.1"/>
    <property type="molecule type" value="Genomic_DNA"/>
</dbReference>
<accession>A0AAV7YWZ3</accession>
<sequence length="198" mass="22017">MTNVNEADQGTNVDVNTQGNDLNTPLTHNNVLYKTNYQKRDLGGASKKLVVGSAFCRIILAVGLCCAWVLPNLIIGNRNKDKACSDKLWMWVRVFSYTIICQSLGQLITDSFKSKPHIWAKLLLLRTLVGLSGLFTLVWIIIGMVWAQREKGCGTMYTIVFVDCIIVFSVLGLSICLGCCIGCCIFFGYAKKDKYSKI</sequence>
<proteinExistence type="predicted"/>
<feature type="transmembrane region" description="Helical" evidence="2">
    <location>
        <begin position="128"/>
        <end position="147"/>
    </location>
</feature>
<name>A0AAV7YWZ3_9EUKA</name>
<evidence type="ECO:0008006" key="5">
    <source>
        <dbReference type="Google" id="ProtNLM"/>
    </source>
</evidence>
<organism evidence="3 4">
    <name type="scientific">Anaeramoeba flamelloides</name>
    <dbReference type="NCBI Taxonomy" id="1746091"/>
    <lineage>
        <taxon>Eukaryota</taxon>
        <taxon>Metamonada</taxon>
        <taxon>Anaeramoebidae</taxon>
        <taxon>Anaeramoeba</taxon>
    </lineage>
</organism>
<evidence type="ECO:0000313" key="4">
    <source>
        <dbReference type="Proteomes" id="UP001146793"/>
    </source>
</evidence>
<feature type="transmembrane region" description="Helical" evidence="2">
    <location>
        <begin position="159"/>
        <end position="189"/>
    </location>
</feature>
<protein>
    <recommendedName>
        <fullName evidence="5">Transmembrane protein</fullName>
    </recommendedName>
</protein>
<dbReference type="AlphaFoldDB" id="A0AAV7YWZ3"/>
<evidence type="ECO:0000313" key="3">
    <source>
        <dbReference type="EMBL" id="KAJ3432930.1"/>
    </source>
</evidence>
<feature type="transmembrane region" description="Helical" evidence="2">
    <location>
        <begin position="90"/>
        <end position="108"/>
    </location>
</feature>
<reference evidence="3" key="1">
    <citation type="submission" date="2022-08" db="EMBL/GenBank/DDBJ databases">
        <title>Novel sulphate-reducing endosymbionts in the free-living metamonad Anaeramoeba.</title>
        <authorList>
            <person name="Jerlstrom-Hultqvist J."/>
            <person name="Cepicka I."/>
            <person name="Gallot-Lavallee L."/>
            <person name="Salas-Leiva D."/>
            <person name="Curtis B.A."/>
            <person name="Zahonova K."/>
            <person name="Pipaliya S."/>
            <person name="Dacks J."/>
            <person name="Roger A.J."/>
        </authorList>
    </citation>
    <scope>NUCLEOTIDE SEQUENCE</scope>
    <source>
        <strain evidence="3">Busselton2</strain>
    </source>
</reference>
<keyword evidence="2" id="KW-1133">Transmembrane helix</keyword>
<keyword evidence="2" id="KW-0812">Transmembrane</keyword>
<dbReference type="Proteomes" id="UP001146793">
    <property type="component" value="Unassembled WGS sequence"/>
</dbReference>
<evidence type="ECO:0000256" key="2">
    <source>
        <dbReference type="SAM" id="Phobius"/>
    </source>
</evidence>
<evidence type="ECO:0000256" key="1">
    <source>
        <dbReference type="SAM" id="MobiDB-lite"/>
    </source>
</evidence>
<keyword evidence="2" id="KW-0472">Membrane</keyword>
<gene>
    <name evidence="3" type="ORF">M0812_21876</name>
</gene>
<feature type="transmembrane region" description="Helical" evidence="2">
    <location>
        <begin position="49"/>
        <end position="70"/>
    </location>
</feature>